<keyword evidence="2 5" id="KW-0690">Ribosome biogenesis</keyword>
<evidence type="ECO:0000256" key="1">
    <source>
        <dbReference type="ARBA" id="ARBA00022490"/>
    </source>
</evidence>
<dbReference type="GO" id="GO:0004518">
    <property type="term" value="F:nuclease activity"/>
    <property type="evidence" value="ECO:0007669"/>
    <property type="project" value="UniProtKB-KW"/>
</dbReference>
<dbReference type="EC" id="3.1.-.-" evidence="5"/>
<dbReference type="PANTHER" id="PTHR33317:SF4">
    <property type="entry name" value="POLYNUCLEOTIDYL TRANSFERASE, RIBONUCLEASE H-LIKE SUPERFAMILY PROTEIN"/>
    <property type="match status" value="1"/>
</dbReference>
<evidence type="ECO:0000313" key="8">
    <source>
        <dbReference type="Proteomes" id="UP000033854"/>
    </source>
</evidence>
<comment type="similarity">
    <text evidence="5">Belongs to the YqgF HJR family.</text>
</comment>
<evidence type="ECO:0000259" key="6">
    <source>
        <dbReference type="SMART" id="SM00732"/>
    </source>
</evidence>
<keyword evidence="1 5" id="KW-0963">Cytoplasm</keyword>
<name>A0A0G0Z3R2_9BACT</name>
<evidence type="ECO:0000256" key="3">
    <source>
        <dbReference type="ARBA" id="ARBA00022722"/>
    </source>
</evidence>
<dbReference type="SMART" id="SM00732">
    <property type="entry name" value="YqgFc"/>
    <property type="match status" value="1"/>
</dbReference>
<dbReference type="HAMAP" id="MF_00651">
    <property type="entry name" value="Nuclease_YqgF"/>
    <property type="match status" value="1"/>
</dbReference>
<accession>A0A0G0Z3R2</accession>
<reference evidence="7 8" key="1">
    <citation type="journal article" date="2015" name="Nature">
        <title>rRNA introns, odd ribosomes, and small enigmatic genomes across a large radiation of phyla.</title>
        <authorList>
            <person name="Brown C.T."/>
            <person name="Hug L.A."/>
            <person name="Thomas B.C."/>
            <person name="Sharon I."/>
            <person name="Castelle C.J."/>
            <person name="Singh A."/>
            <person name="Wilkins M.J."/>
            <person name="Williams K.H."/>
            <person name="Banfield J.F."/>
        </authorList>
    </citation>
    <scope>NUCLEOTIDE SEQUENCE [LARGE SCALE GENOMIC DNA]</scope>
</reference>
<protein>
    <recommendedName>
        <fullName evidence="5">Putative pre-16S rRNA nuclease</fullName>
        <ecNumber evidence="5">3.1.-.-</ecNumber>
    </recommendedName>
</protein>
<dbReference type="Proteomes" id="UP000033854">
    <property type="component" value="Unassembled WGS sequence"/>
</dbReference>
<gene>
    <name evidence="7" type="ORF">UV06_C0001G0101</name>
</gene>
<dbReference type="InterPro" id="IPR012337">
    <property type="entry name" value="RNaseH-like_sf"/>
</dbReference>
<comment type="function">
    <text evidence="5">Could be a nuclease involved in processing of the 5'-end of pre-16S rRNA.</text>
</comment>
<evidence type="ECO:0000313" key="7">
    <source>
        <dbReference type="EMBL" id="KKS43367.1"/>
    </source>
</evidence>
<evidence type="ECO:0000256" key="2">
    <source>
        <dbReference type="ARBA" id="ARBA00022517"/>
    </source>
</evidence>
<organism evidence="7 8">
    <name type="scientific">Candidatus Collierbacteria bacterium GW2011_GWA2_42_17</name>
    <dbReference type="NCBI Taxonomy" id="1618378"/>
    <lineage>
        <taxon>Bacteria</taxon>
        <taxon>Candidatus Collieribacteriota</taxon>
    </lineage>
</organism>
<dbReference type="PANTHER" id="PTHR33317">
    <property type="entry name" value="POLYNUCLEOTIDYL TRANSFERASE, RIBONUCLEASE H-LIKE SUPERFAMILY PROTEIN"/>
    <property type="match status" value="1"/>
</dbReference>
<dbReference type="EMBL" id="LCDA01000001">
    <property type="protein sequence ID" value="KKS43367.1"/>
    <property type="molecule type" value="Genomic_DNA"/>
</dbReference>
<feature type="domain" description="YqgF/RNase H-like" evidence="6">
    <location>
        <begin position="2"/>
        <end position="96"/>
    </location>
</feature>
<keyword evidence="3 5" id="KW-0540">Nuclease</keyword>
<dbReference type="AlphaFoldDB" id="A0A0G0Z3R2"/>
<evidence type="ECO:0000256" key="5">
    <source>
        <dbReference type="HAMAP-Rule" id="MF_00651"/>
    </source>
</evidence>
<sequence>MKTILCLDLGTAHTGIAISREGMLAEPLATIFESQKDKLLGKLLPFIAKNNPETIVIGVPHHGPLVETASSLKKELQKVFSGKIVLFSEDFSSRSARSLLKKSGKTLMRRKKSEHQTAAAIILEDYLDNADN</sequence>
<dbReference type="InterPro" id="IPR005227">
    <property type="entry name" value="YqgF"/>
</dbReference>
<dbReference type="NCBIfam" id="TIGR00250">
    <property type="entry name" value="RNAse_H_YqgF"/>
    <property type="match status" value="1"/>
</dbReference>
<proteinExistence type="inferred from homology"/>
<dbReference type="InterPro" id="IPR037027">
    <property type="entry name" value="YqgF/RNaseH-like_dom_sf"/>
</dbReference>
<dbReference type="CDD" id="cd16964">
    <property type="entry name" value="YqgF"/>
    <property type="match status" value="1"/>
</dbReference>
<dbReference type="InterPro" id="IPR006641">
    <property type="entry name" value="YqgF/RNaseH-like_dom"/>
</dbReference>
<dbReference type="Pfam" id="PF03652">
    <property type="entry name" value="RuvX"/>
    <property type="match status" value="1"/>
</dbReference>
<dbReference type="GO" id="GO:0005737">
    <property type="term" value="C:cytoplasm"/>
    <property type="evidence" value="ECO:0007669"/>
    <property type="project" value="UniProtKB-SubCell"/>
</dbReference>
<evidence type="ECO:0000256" key="4">
    <source>
        <dbReference type="ARBA" id="ARBA00022801"/>
    </source>
</evidence>
<keyword evidence="4 5" id="KW-0378">Hydrolase</keyword>
<dbReference type="SUPFAM" id="SSF53098">
    <property type="entry name" value="Ribonuclease H-like"/>
    <property type="match status" value="1"/>
</dbReference>
<dbReference type="GO" id="GO:0016788">
    <property type="term" value="F:hydrolase activity, acting on ester bonds"/>
    <property type="evidence" value="ECO:0007669"/>
    <property type="project" value="UniProtKB-UniRule"/>
</dbReference>
<dbReference type="Gene3D" id="3.30.420.140">
    <property type="entry name" value="YqgF/RNase H-like domain"/>
    <property type="match status" value="1"/>
</dbReference>
<dbReference type="GO" id="GO:0000967">
    <property type="term" value="P:rRNA 5'-end processing"/>
    <property type="evidence" value="ECO:0007669"/>
    <property type="project" value="UniProtKB-UniRule"/>
</dbReference>
<comment type="caution">
    <text evidence="7">The sequence shown here is derived from an EMBL/GenBank/DDBJ whole genome shotgun (WGS) entry which is preliminary data.</text>
</comment>
<comment type="subcellular location">
    <subcellularLocation>
        <location evidence="5">Cytoplasm</location>
    </subcellularLocation>
</comment>